<reference evidence="4" key="2">
    <citation type="submission" date="2023-07" db="EMBL/GenBank/DDBJ databases">
        <authorList>
            <consortium name="Lawrence Berkeley National Laboratory"/>
            <person name="Haridas S."/>
            <person name="Hensen N."/>
            <person name="Bonometti L."/>
            <person name="Westerberg I."/>
            <person name="Brannstrom I.O."/>
            <person name="Guillou S."/>
            <person name="Cros-Aarteil S."/>
            <person name="Calhoun S."/>
            <person name="Kuo A."/>
            <person name="Mondo S."/>
            <person name="Pangilinan J."/>
            <person name="Riley R."/>
            <person name="LaButti K."/>
            <person name="Andreopoulos B."/>
            <person name="Lipzen A."/>
            <person name="Chen C."/>
            <person name="Yanf M."/>
            <person name="Daum C."/>
            <person name="Ng V."/>
            <person name="Clum A."/>
            <person name="Steindorff A."/>
            <person name="Ohm R."/>
            <person name="Martin F."/>
            <person name="Silar P."/>
            <person name="Natvig D."/>
            <person name="Lalanne C."/>
            <person name="Gautier V."/>
            <person name="Ament-velasquez S.L."/>
            <person name="Kruys A."/>
            <person name="Hutchinson M.I."/>
            <person name="Powell A.J."/>
            <person name="Barry K."/>
            <person name="Miller A.N."/>
            <person name="Grigoriev I.V."/>
            <person name="Debuchy R."/>
            <person name="Gladieux P."/>
            <person name="Thoren M.H."/>
            <person name="Johannesson H."/>
        </authorList>
    </citation>
    <scope>NUCLEOTIDE SEQUENCE</scope>
    <source>
        <strain evidence="4">FGSC 1904</strain>
    </source>
</reference>
<accession>A0AAE0P1N3</accession>
<evidence type="ECO:0008006" key="6">
    <source>
        <dbReference type="Google" id="ProtNLM"/>
    </source>
</evidence>
<organism evidence="4 5">
    <name type="scientific">Sordaria brevicollis</name>
    <dbReference type="NCBI Taxonomy" id="83679"/>
    <lineage>
        <taxon>Eukaryota</taxon>
        <taxon>Fungi</taxon>
        <taxon>Dikarya</taxon>
        <taxon>Ascomycota</taxon>
        <taxon>Pezizomycotina</taxon>
        <taxon>Sordariomycetes</taxon>
        <taxon>Sordariomycetidae</taxon>
        <taxon>Sordariales</taxon>
        <taxon>Sordariaceae</taxon>
        <taxon>Sordaria</taxon>
    </lineage>
</organism>
<evidence type="ECO:0000259" key="2">
    <source>
        <dbReference type="Pfam" id="PF24883"/>
    </source>
</evidence>
<dbReference type="InterPro" id="IPR056884">
    <property type="entry name" value="NPHP3-like_N"/>
</dbReference>
<evidence type="ECO:0000259" key="3">
    <source>
        <dbReference type="Pfam" id="PF25053"/>
    </source>
</evidence>
<dbReference type="PANTHER" id="PTHR10039">
    <property type="entry name" value="AMELOGENIN"/>
    <property type="match status" value="1"/>
</dbReference>
<evidence type="ECO:0000313" key="5">
    <source>
        <dbReference type="Proteomes" id="UP001281003"/>
    </source>
</evidence>
<feature type="domain" description="DUF7791" evidence="3">
    <location>
        <begin position="520"/>
        <end position="650"/>
    </location>
</feature>
<keyword evidence="5" id="KW-1185">Reference proteome</keyword>
<dbReference type="InterPro" id="IPR056693">
    <property type="entry name" value="DUF7791"/>
</dbReference>
<feature type="domain" description="Nephrocystin 3-like N-terminal" evidence="2">
    <location>
        <begin position="234"/>
        <end position="410"/>
    </location>
</feature>
<protein>
    <recommendedName>
        <fullName evidence="6">NACHT domain-containing protein</fullName>
    </recommendedName>
</protein>
<evidence type="ECO:0000256" key="1">
    <source>
        <dbReference type="ARBA" id="ARBA00022737"/>
    </source>
</evidence>
<dbReference type="SUPFAM" id="SSF52540">
    <property type="entry name" value="P-loop containing nucleoside triphosphate hydrolases"/>
    <property type="match status" value="1"/>
</dbReference>
<dbReference type="Pfam" id="PF24883">
    <property type="entry name" value="NPHP3_N"/>
    <property type="match status" value="1"/>
</dbReference>
<dbReference type="AlphaFoldDB" id="A0AAE0P1N3"/>
<dbReference type="EMBL" id="JAUTDP010000013">
    <property type="protein sequence ID" value="KAK3391380.1"/>
    <property type="molecule type" value="Genomic_DNA"/>
</dbReference>
<name>A0AAE0P1N3_SORBR</name>
<sequence>MEPASAIGIASSVIAFLEFGVKVISAAKTIYDSKDGILPQHAAIEQHIRDLLASSPNLNTKSSGKVSAEELRYRELSSRFRKDCQAIIDLLAAHRCNGGKRRHRVLSSVKAAFKLPGIREQLHEIEQRLDKTQRAMQLHVFQQLRQEISDVHVAVDFLRGHGNTKEIQHSFTAQSENNQVPPLPSLHDLKGLREQLSGMLQTLEALRVESILASLNYETRQVRHDTIKNAHAKTFEWALDSSFAISRWLRSGDGFFWVSGKPGSGKSTLMTFLAGHPRTKSFLEDWSGGNELIVASHYFWWAGTPMQKSYDGLLRSLLFDIFRRCPSSIQEACPERWAKAGAPRAAFNSWTVAELGGALRAVALLQSSSPLRFCFFIDGLDEYDGDHLELCGILKELVQAGTIKMCLSSRPWPVFEGGLGKDLARKLYVQDLTFDDIKLYVTEQLDCHPNWTTNLLTEEERENIIRAITTKASGVFLWVYLVTKSLREGLSNYDTVIDLTRRLEQLPSDLEKLFRRMLESVNPVYQSKMACFLQAATADQLRDDLHSDAEIYCNMERELDNPGYALREPSSHECSLKHDQMQHIINSRTMGILETRVMQDNLRPPIVQFFHRTMYDFVQTKEIQELITSKLPLSNEFNIHLWLMKAHLITRKEHRVGLHYDPPGHIVLDSDVQVEVFHMLRLAAEALATLRREHFEAVFALLDEYENALRDLRLHPSASWASSEMLLRLLVSAKNSRRLYDNPASYFREVAVCSAFYSPIHEYIEPKIIETGGAQYLEAVDVTLILHLAAKNFPYVRLWFLGSSMKPCHARRMVQLLLGSGIDPNKHFVGQDSKVPRGNNDGLRDVLLKSQVTISPWVLLMRTCVRLQGFSQCSCSSLSISEELSDKLLRYLPIINVYLDHWARPNEEFCGRPKGRTLQCCQKQCPGPETEAVFGIERNHDNEFKDQGRIPVSHSYSSTFD</sequence>
<keyword evidence="1" id="KW-0677">Repeat</keyword>
<evidence type="ECO:0000313" key="4">
    <source>
        <dbReference type="EMBL" id="KAK3391380.1"/>
    </source>
</evidence>
<gene>
    <name evidence="4" type="ORF">B0T20DRAFT_77908</name>
</gene>
<reference evidence="4" key="1">
    <citation type="journal article" date="2023" name="Mol. Phylogenet. Evol.">
        <title>Genome-scale phylogeny and comparative genomics of the fungal order Sordariales.</title>
        <authorList>
            <person name="Hensen N."/>
            <person name="Bonometti L."/>
            <person name="Westerberg I."/>
            <person name="Brannstrom I.O."/>
            <person name="Guillou S."/>
            <person name="Cros-Aarteil S."/>
            <person name="Calhoun S."/>
            <person name="Haridas S."/>
            <person name="Kuo A."/>
            <person name="Mondo S."/>
            <person name="Pangilinan J."/>
            <person name="Riley R."/>
            <person name="LaButti K."/>
            <person name="Andreopoulos B."/>
            <person name="Lipzen A."/>
            <person name="Chen C."/>
            <person name="Yan M."/>
            <person name="Daum C."/>
            <person name="Ng V."/>
            <person name="Clum A."/>
            <person name="Steindorff A."/>
            <person name="Ohm R.A."/>
            <person name="Martin F."/>
            <person name="Silar P."/>
            <person name="Natvig D.O."/>
            <person name="Lalanne C."/>
            <person name="Gautier V."/>
            <person name="Ament-Velasquez S.L."/>
            <person name="Kruys A."/>
            <person name="Hutchinson M.I."/>
            <person name="Powell A.J."/>
            <person name="Barry K."/>
            <person name="Miller A.N."/>
            <person name="Grigoriev I.V."/>
            <person name="Debuchy R."/>
            <person name="Gladieux P."/>
            <person name="Hiltunen Thoren M."/>
            <person name="Johannesson H."/>
        </authorList>
    </citation>
    <scope>NUCLEOTIDE SEQUENCE</scope>
    <source>
        <strain evidence="4">FGSC 1904</strain>
    </source>
</reference>
<dbReference type="PANTHER" id="PTHR10039:SF5">
    <property type="entry name" value="NACHT DOMAIN-CONTAINING PROTEIN"/>
    <property type="match status" value="1"/>
</dbReference>
<dbReference type="Pfam" id="PF25053">
    <property type="entry name" value="DUF7791"/>
    <property type="match status" value="1"/>
</dbReference>
<dbReference type="InterPro" id="IPR027417">
    <property type="entry name" value="P-loop_NTPase"/>
</dbReference>
<proteinExistence type="predicted"/>
<comment type="caution">
    <text evidence="4">The sequence shown here is derived from an EMBL/GenBank/DDBJ whole genome shotgun (WGS) entry which is preliminary data.</text>
</comment>
<dbReference type="Proteomes" id="UP001281003">
    <property type="component" value="Unassembled WGS sequence"/>
</dbReference>